<name>A0ABX8WVE1_9CYAN</name>
<protein>
    <submittedName>
        <fullName evidence="1">Uncharacterized protein</fullName>
    </submittedName>
</protein>
<evidence type="ECO:0000313" key="2">
    <source>
        <dbReference type="Proteomes" id="UP000826540"/>
    </source>
</evidence>
<proteinExistence type="predicted"/>
<accession>A0ABX8WVE1</accession>
<keyword evidence="2" id="KW-1185">Reference proteome</keyword>
<evidence type="ECO:0000313" key="1">
    <source>
        <dbReference type="EMBL" id="QYX30106.1"/>
    </source>
</evidence>
<organism evidence="1 2">
    <name type="scientific">Sphaerospermopsis torques-reginae ITEP-024</name>
    <dbReference type="NCBI Taxonomy" id="984208"/>
    <lineage>
        <taxon>Bacteria</taxon>
        <taxon>Bacillati</taxon>
        <taxon>Cyanobacteriota</taxon>
        <taxon>Cyanophyceae</taxon>
        <taxon>Nostocales</taxon>
        <taxon>Aphanizomenonaceae</taxon>
        <taxon>Sphaerospermopsis</taxon>
        <taxon>Sphaerospermopsis torques-reginae</taxon>
    </lineage>
</organism>
<reference evidence="1 2" key="1">
    <citation type="journal article" date="2022" name="J. Am. Chem. Soc.">
        <title>Biosynthesis of Guanitoxin Enables Global Environmental Detection in Freshwater Cyanobacteria.</title>
        <authorList>
            <person name="Lima S.T."/>
            <person name="Fallon T.R."/>
            <person name="Cordoza J.L."/>
            <person name="Chekan J.R."/>
            <person name="Delbaje E."/>
            <person name="Hopiavuori A.R."/>
            <person name="Alvarenga D.O."/>
            <person name="Wood S.M."/>
            <person name="Luhavaya H."/>
            <person name="Baumgartner J.T."/>
            <person name="Dorr F.A."/>
            <person name="Etchegaray A."/>
            <person name="Pinto E."/>
            <person name="McKinnie S.M.K."/>
            <person name="Fiore M.F."/>
            <person name="Moore B.S."/>
        </authorList>
    </citation>
    <scope>NUCLEOTIDE SEQUENCE [LARGE SCALE GENOMIC DNA]</scope>
    <source>
        <strain evidence="1 2">ITEP-024</strain>
    </source>
</reference>
<dbReference type="EMBL" id="CP080598">
    <property type="protein sequence ID" value="QYX30106.1"/>
    <property type="molecule type" value="Genomic_DNA"/>
</dbReference>
<sequence length="62" mass="6874">MSTESNIEDVQAPINTAPPEVKQIIEKVCRLEKSRLARKSKGAINDDILGIIKEAVKEVVQE</sequence>
<gene>
    <name evidence="1" type="ORF">K2F26_14225</name>
</gene>
<dbReference type="RefSeq" id="WP_220608349.1">
    <property type="nucleotide sequence ID" value="NZ_CP080598.1"/>
</dbReference>
<dbReference type="Proteomes" id="UP000826540">
    <property type="component" value="Chromosome"/>
</dbReference>